<dbReference type="OrthoDB" id="6448027at2"/>
<dbReference type="HOGENOM" id="CLU_139735_0_0_7"/>
<proteinExistence type="predicted"/>
<dbReference type="RefSeq" id="WP_011421283.1">
    <property type="nucleotide sequence ID" value="NC_007760.1"/>
</dbReference>
<dbReference type="eggNOG" id="COG2259">
    <property type="taxonomic scope" value="Bacteria"/>
</dbReference>
<feature type="transmembrane region" description="Helical" evidence="5">
    <location>
        <begin position="82"/>
        <end position="102"/>
    </location>
</feature>
<dbReference type="Pfam" id="PF07291">
    <property type="entry name" value="MauE"/>
    <property type="match status" value="1"/>
</dbReference>
<gene>
    <name evidence="7" type="ordered locus">Adeh_2231</name>
</gene>
<dbReference type="GO" id="GO:0030416">
    <property type="term" value="P:methylamine metabolic process"/>
    <property type="evidence" value="ECO:0007669"/>
    <property type="project" value="InterPro"/>
</dbReference>
<reference evidence="7 8" key="1">
    <citation type="submission" date="2006-01" db="EMBL/GenBank/DDBJ databases">
        <title>Complete sequence of Anaeromyxobacter dehalogenans 2CP-C.</title>
        <authorList>
            <consortium name="US DOE Joint Genome Institute"/>
            <person name="Copeland A."/>
            <person name="Lucas S."/>
            <person name="Lapidus A."/>
            <person name="Barry K."/>
            <person name="Detter J.C."/>
            <person name="Glavina T."/>
            <person name="Hammon N."/>
            <person name="Israni S."/>
            <person name="Pitluck S."/>
            <person name="Brettin T."/>
            <person name="Bruce D."/>
            <person name="Han C."/>
            <person name="Tapia R."/>
            <person name="Gilna P."/>
            <person name="Kiss H."/>
            <person name="Schmutz J."/>
            <person name="Larimer F."/>
            <person name="Land M."/>
            <person name="Kyrpides N."/>
            <person name="Anderson I."/>
            <person name="Sanford R.A."/>
            <person name="Ritalahti K.M."/>
            <person name="Thomas H.S."/>
            <person name="Kirby J.R."/>
            <person name="Zhulin I.B."/>
            <person name="Loeffler F.E."/>
            <person name="Richardson P."/>
        </authorList>
    </citation>
    <scope>NUCLEOTIDE SEQUENCE [LARGE SCALE GENOMIC DNA]</scope>
    <source>
        <strain evidence="7 8">2CP-C</strain>
    </source>
</reference>
<dbReference type="InterPro" id="IPR009908">
    <property type="entry name" value="Methylamine_util_MauE"/>
</dbReference>
<dbReference type="KEGG" id="ade:Adeh_2231"/>
<accession>Q2IK21</accession>
<keyword evidence="4 5" id="KW-0472">Membrane</keyword>
<organism evidence="7 8">
    <name type="scientific">Anaeromyxobacter dehalogenans (strain 2CP-C)</name>
    <dbReference type="NCBI Taxonomy" id="290397"/>
    <lineage>
        <taxon>Bacteria</taxon>
        <taxon>Pseudomonadati</taxon>
        <taxon>Myxococcota</taxon>
        <taxon>Myxococcia</taxon>
        <taxon>Myxococcales</taxon>
        <taxon>Cystobacterineae</taxon>
        <taxon>Anaeromyxobacteraceae</taxon>
        <taxon>Anaeromyxobacter</taxon>
    </lineage>
</organism>
<dbReference type="Proteomes" id="UP000001935">
    <property type="component" value="Chromosome"/>
</dbReference>
<sequence>MSGGALRWAVLYARLALAAAFLSAVGSRLGLWGHNDFDAFVRYTAEVNAFLPASLAPFLARAATVAETTLGLALLAGVRLRWVALASAGLLAVFGAAMGVSFGPKSPLDYSVFSASAAALLLALAAPAPARREARRAGTAGAEPAAGP</sequence>
<dbReference type="STRING" id="290397.Adeh_2231"/>
<protein>
    <submittedName>
        <fullName evidence="7">DoxX</fullName>
    </submittedName>
</protein>
<evidence type="ECO:0000256" key="1">
    <source>
        <dbReference type="ARBA" id="ARBA00004141"/>
    </source>
</evidence>
<feature type="domain" description="Methylamine utilisation protein MauE" evidence="6">
    <location>
        <begin position="7"/>
        <end position="101"/>
    </location>
</feature>
<feature type="transmembrane region" description="Helical" evidence="5">
    <location>
        <begin position="108"/>
        <end position="126"/>
    </location>
</feature>
<evidence type="ECO:0000256" key="5">
    <source>
        <dbReference type="SAM" id="Phobius"/>
    </source>
</evidence>
<keyword evidence="2 5" id="KW-0812">Transmembrane</keyword>
<name>Q2IK21_ANADE</name>
<keyword evidence="3 5" id="KW-1133">Transmembrane helix</keyword>
<evidence type="ECO:0000313" key="8">
    <source>
        <dbReference type="Proteomes" id="UP000001935"/>
    </source>
</evidence>
<dbReference type="AlphaFoldDB" id="Q2IK21"/>
<evidence type="ECO:0000256" key="3">
    <source>
        <dbReference type="ARBA" id="ARBA00022989"/>
    </source>
</evidence>
<comment type="subcellular location">
    <subcellularLocation>
        <location evidence="1">Membrane</location>
        <topology evidence="1">Multi-pass membrane protein</topology>
    </subcellularLocation>
</comment>
<evidence type="ECO:0000256" key="4">
    <source>
        <dbReference type="ARBA" id="ARBA00023136"/>
    </source>
</evidence>
<evidence type="ECO:0000256" key="2">
    <source>
        <dbReference type="ARBA" id="ARBA00022692"/>
    </source>
</evidence>
<evidence type="ECO:0000313" key="7">
    <source>
        <dbReference type="EMBL" id="ABC82001.1"/>
    </source>
</evidence>
<dbReference type="GO" id="GO:0016020">
    <property type="term" value="C:membrane"/>
    <property type="evidence" value="ECO:0007669"/>
    <property type="project" value="UniProtKB-SubCell"/>
</dbReference>
<evidence type="ECO:0000259" key="6">
    <source>
        <dbReference type="Pfam" id="PF07291"/>
    </source>
</evidence>
<dbReference type="EMBL" id="CP000251">
    <property type="protein sequence ID" value="ABC82001.1"/>
    <property type="molecule type" value="Genomic_DNA"/>
</dbReference>